<dbReference type="AlphaFoldDB" id="A0AAD6RFF0"/>
<evidence type="ECO:0000313" key="2">
    <source>
        <dbReference type="Proteomes" id="UP001164929"/>
    </source>
</evidence>
<proteinExistence type="predicted"/>
<evidence type="ECO:0000313" key="1">
    <source>
        <dbReference type="EMBL" id="KAJ7007227.1"/>
    </source>
</evidence>
<organism evidence="1 2">
    <name type="scientific">Populus alba x Populus x berolinensis</name>
    <dbReference type="NCBI Taxonomy" id="444605"/>
    <lineage>
        <taxon>Eukaryota</taxon>
        <taxon>Viridiplantae</taxon>
        <taxon>Streptophyta</taxon>
        <taxon>Embryophyta</taxon>
        <taxon>Tracheophyta</taxon>
        <taxon>Spermatophyta</taxon>
        <taxon>Magnoliopsida</taxon>
        <taxon>eudicotyledons</taxon>
        <taxon>Gunneridae</taxon>
        <taxon>Pentapetalae</taxon>
        <taxon>rosids</taxon>
        <taxon>fabids</taxon>
        <taxon>Malpighiales</taxon>
        <taxon>Salicaceae</taxon>
        <taxon>Saliceae</taxon>
        <taxon>Populus</taxon>
    </lineage>
</organism>
<protein>
    <submittedName>
        <fullName evidence="1">Uncharacterized protein</fullName>
    </submittedName>
</protein>
<comment type="caution">
    <text evidence="1">The sequence shown here is derived from an EMBL/GenBank/DDBJ whole genome shotgun (WGS) entry which is preliminary data.</text>
</comment>
<keyword evidence="2" id="KW-1185">Reference proteome</keyword>
<gene>
    <name evidence="1" type="ORF">NC653_006317</name>
</gene>
<reference evidence="1" key="1">
    <citation type="journal article" date="2023" name="Mol. Ecol. Resour.">
        <title>Chromosome-level genome assembly of a triploid poplar Populus alba 'Berolinensis'.</title>
        <authorList>
            <person name="Chen S."/>
            <person name="Yu Y."/>
            <person name="Wang X."/>
            <person name="Wang S."/>
            <person name="Zhang T."/>
            <person name="Zhou Y."/>
            <person name="He R."/>
            <person name="Meng N."/>
            <person name="Wang Y."/>
            <person name="Liu W."/>
            <person name="Liu Z."/>
            <person name="Liu J."/>
            <person name="Guo Q."/>
            <person name="Huang H."/>
            <person name="Sederoff R.R."/>
            <person name="Wang G."/>
            <person name="Qu G."/>
            <person name="Chen S."/>
        </authorList>
    </citation>
    <scope>NUCLEOTIDE SEQUENCE</scope>
    <source>
        <strain evidence="1">SC-2020</strain>
    </source>
</reference>
<dbReference type="Proteomes" id="UP001164929">
    <property type="component" value="Chromosome 2"/>
</dbReference>
<dbReference type="EMBL" id="JAQIZT010000002">
    <property type="protein sequence ID" value="KAJ7007227.1"/>
    <property type="molecule type" value="Genomic_DNA"/>
</dbReference>
<accession>A0AAD6RFF0</accession>
<name>A0AAD6RFF0_9ROSI</name>
<sequence length="33" mass="3664">MNLMMTPFINMLILPGNRMEWSGGGIREGNLGI</sequence>